<gene>
    <name evidence="1" type="ORF">MTR67_038651</name>
</gene>
<accession>A0AAF0UGW0</accession>
<evidence type="ECO:0000313" key="2">
    <source>
        <dbReference type="Proteomes" id="UP001234989"/>
    </source>
</evidence>
<proteinExistence type="predicted"/>
<dbReference type="PANTHER" id="PTHR33180:SF31">
    <property type="entry name" value="POLYPROTEIN PROTEIN"/>
    <property type="match status" value="1"/>
</dbReference>
<dbReference type="Proteomes" id="UP001234989">
    <property type="component" value="Chromosome 9"/>
</dbReference>
<dbReference type="AlphaFoldDB" id="A0AAF0UGW0"/>
<evidence type="ECO:0000313" key="1">
    <source>
        <dbReference type="EMBL" id="WMV45266.1"/>
    </source>
</evidence>
<dbReference type="EMBL" id="CP133620">
    <property type="protein sequence ID" value="WMV45266.1"/>
    <property type="molecule type" value="Genomic_DNA"/>
</dbReference>
<sequence>MNIASQCWFGFISSTIISSQNESILRHPKDPTSDIEVTPSSFTDIQRIEAKYTREEVGRRREATKDTFPEVDVDSLPEEAPSCTSASESSVLCRRMTQSTIKLKASARLRRTTPEGESSS</sequence>
<keyword evidence="2" id="KW-1185">Reference proteome</keyword>
<dbReference type="PANTHER" id="PTHR33180">
    <property type="entry name" value="PHOTOSYSTEM II CP43 REACTION CENTER PROTEIN"/>
    <property type="match status" value="1"/>
</dbReference>
<name>A0AAF0UGW0_SOLVR</name>
<protein>
    <submittedName>
        <fullName evidence="1">Uncharacterized protein</fullName>
    </submittedName>
</protein>
<organism evidence="1 2">
    <name type="scientific">Solanum verrucosum</name>
    <dbReference type="NCBI Taxonomy" id="315347"/>
    <lineage>
        <taxon>Eukaryota</taxon>
        <taxon>Viridiplantae</taxon>
        <taxon>Streptophyta</taxon>
        <taxon>Embryophyta</taxon>
        <taxon>Tracheophyta</taxon>
        <taxon>Spermatophyta</taxon>
        <taxon>Magnoliopsida</taxon>
        <taxon>eudicotyledons</taxon>
        <taxon>Gunneridae</taxon>
        <taxon>Pentapetalae</taxon>
        <taxon>asterids</taxon>
        <taxon>lamiids</taxon>
        <taxon>Solanales</taxon>
        <taxon>Solanaceae</taxon>
        <taxon>Solanoideae</taxon>
        <taxon>Solaneae</taxon>
        <taxon>Solanum</taxon>
    </lineage>
</organism>
<reference evidence="1" key="1">
    <citation type="submission" date="2023-08" db="EMBL/GenBank/DDBJ databases">
        <title>A de novo genome assembly of Solanum verrucosum Schlechtendal, a Mexican diploid species geographically isolated from the other diploid A-genome species in potato relatives.</title>
        <authorList>
            <person name="Hosaka K."/>
        </authorList>
    </citation>
    <scope>NUCLEOTIDE SEQUENCE</scope>
    <source>
        <tissue evidence="1">Young leaves</tissue>
    </source>
</reference>